<evidence type="ECO:0000313" key="1">
    <source>
        <dbReference type="EMBL" id="AFL90132.1"/>
    </source>
</evidence>
<dbReference type="InterPro" id="IPR007460">
    <property type="entry name" value="BrnT_toxin"/>
</dbReference>
<organism evidence="1 2">
    <name type="scientific">Terriglobus roseus (strain DSM 18391 / NRRL B-41598 / KBS 63)</name>
    <dbReference type="NCBI Taxonomy" id="926566"/>
    <lineage>
        <taxon>Bacteria</taxon>
        <taxon>Pseudomonadati</taxon>
        <taxon>Acidobacteriota</taxon>
        <taxon>Terriglobia</taxon>
        <taxon>Terriglobales</taxon>
        <taxon>Acidobacteriaceae</taxon>
        <taxon>Terriglobus</taxon>
    </lineage>
</organism>
<dbReference type="EMBL" id="CP003379">
    <property type="protein sequence ID" value="AFL90132.1"/>
    <property type="molecule type" value="Genomic_DNA"/>
</dbReference>
<dbReference type="Pfam" id="PF04365">
    <property type="entry name" value="BrnT_toxin"/>
    <property type="match status" value="1"/>
</dbReference>
<dbReference type="eggNOG" id="COG2929">
    <property type="taxonomic scope" value="Bacteria"/>
</dbReference>
<gene>
    <name evidence="1" type="ordered locus">Terro_3924</name>
</gene>
<dbReference type="STRING" id="926566.Terro_3924"/>
<dbReference type="RefSeq" id="WP_014787392.1">
    <property type="nucleotide sequence ID" value="NC_018014.1"/>
</dbReference>
<dbReference type="InterPro" id="IPR038573">
    <property type="entry name" value="BrnT_sf"/>
</dbReference>
<sequence>MTTYEWDEAKAEKNLRKHEVSFDDAREALEDPNLFYLPDRIYEGELRHQAIGQAGGVLLLMVAHTLRGDDEQTRVRIISARPAERREQRLYRDSASRSTNY</sequence>
<dbReference type="Proteomes" id="UP000006056">
    <property type="component" value="Chromosome"/>
</dbReference>
<proteinExistence type="predicted"/>
<dbReference type="HOGENOM" id="CLU_149290_1_1_0"/>
<keyword evidence="2" id="KW-1185">Reference proteome</keyword>
<dbReference type="Gene3D" id="3.10.450.530">
    <property type="entry name" value="Ribonuclease toxin, BrnT, of type II toxin-antitoxin system"/>
    <property type="match status" value="1"/>
</dbReference>
<protein>
    <submittedName>
        <fullName evidence="1">Uncharacterized protein</fullName>
    </submittedName>
</protein>
<accession>I3ZLL4</accession>
<reference evidence="1 2" key="1">
    <citation type="submission" date="2012-06" db="EMBL/GenBank/DDBJ databases">
        <title>Complete genome of Terriglobus roseus DSM 18391.</title>
        <authorList>
            <consortium name="US DOE Joint Genome Institute (JGI-PGF)"/>
            <person name="Lucas S."/>
            <person name="Copeland A."/>
            <person name="Lapidus A."/>
            <person name="Glavina del Rio T."/>
            <person name="Dalin E."/>
            <person name="Tice H."/>
            <person name="Bruce D."/>
            <person name="Goodwin L."/>
            <person name="Pitluck S."/>
            <person name="Peters L."/>
            <person name="Mikhailova N."/>
            <person name="Munk A.C.C."/>
            <person name="Kyrpides N."/>
            <person name="Mavromatis K."/>
            <person name="Ivanova N."/>
            <person name="Brettin T."/>
            <person name="Detter J.C."/>
            <person name="Han C."/>
            <person name="Larimer F."/>
            <person name="Land M."/>
            <person name="Hauser L."/>
            <person name="Markowitz V."/>
            <person name="Cheng J.-F."/>
            <person name="Hugenholtz P."/>
            <person name="Woyke T."/>
            <person name="Wu D."/>
            <person name="Brambilla E."/>
            <person name="Klenk H.-P."/>
            <person name="Eisen J.A."/>
        </authorList>
    </citation>
    <scope>NUCLEOTIDE SEQUENCE [LARGE SCALE GENOMIC DNA]</scope>
    <source>
        <strain evidence="2">DSM 18391 / NRRL B-41598 / KBS 63</strain>
    </source>
</reference>
<dbReference type="AlphaFoldDB" id="I3ZLL4"/>
<dbReference type="KEGG" id="trs:Terro_3924"/>
<dbReference type="OrthoDB" id="9802417at2"/>
<evidence type="ECO:0000313" key="2">
    <source>
        <dbReference type="Proteomes" id="UP000006056"/>
    </source>
</evidence>
<name>I3ZLL4_TERRK</name>